<accession>A0A0P7BCX0</accession>
<dbReference type="SUPFAM" id="SSF56801">
    <property type="entry name" value="Acetyl-CoA synthetase-like"/>
    <property type="match status" value="1"/>
</dbReference>
<dbReference type="Pfam" id="PF00668">
    <property type="entry name" value="Condensation"/>
    <property type="match status" value="1"/>
</dbReference>
<evidence type="ECO:0000259" key="5">
    <source>
        <dbReference type="PROSITE" id="PS50075"/>
    </source>
</evidence>
<protein>
    <recommendedName>
        <fullName evidence="5">Carrier domain-containing protein</fullName>
    </recommendedName>
</protein>
<dbReference type="CDD" id="cd04433">
    <property type="entry name" value="AFD_class_I"/>
    <property type="match status" value="1"/>
</dbReference>
<dbReference type="Pfam" id="PF00501">
    <property type="entry name" value="AMP-binding"/>
    <property type="match status" value="1"/>
</dbReference>
<evidence type="ECO:0000313" key="6">
    <source>
        <dbReference type="EMBL" id="KPM38310.1"/>
    </source>
</evidence>
<reference evidence="6 7" key="1">
    <citation type="submission" date="2015-09" db="EMBL/GenBank/DDBJ databases">
        <title>Draft genome of a European isolate of the apple canker pathogen Neonectria ditissima.</title>
        <authorList>
            <person name="Gomez-Cortecero A."/>
            <person name="Harrison R.J."/>
            <person name="Armitage A.D."/>
        </authorList>
    </citation>
    <scope>NUCLEOTIDE SEQUENCE [LARGE SCALE GENOMIC DNA]</scope>
    <source>
        <strain evidence="6 7">R09/05</strain>
    </source>
</reference>
<dbReference type="Gene3D" id="3.30.559.30">
    <property type="entry name" value="Nonribosomal peptide synthetase, condensation domain"/>
    <property type="match status" value="1"/>
</dbReference>
<dbReference type="Gene3D" id="3.40.50.12780">
    <property type="entry name" value="N-terminal domain of ligase-like"/>
    <property type="match status" value="1"/>
</dbReference>
<dbReference type="SUPFAM" id="SSF52777">
    <property type="entry name" value="CoA-dependent acyltransferases"/>
    <property type="match status" value="1"/>
</dbReference>
<comment type="caution">
    <text evidence="6">The sequence shown here is derived from an EMBL/GenBank/DDBJ whole genome shotgun (WGS) entry which is preliminary data.</text>
</comment>
<evidence type="ECO:0000256" key="2">
    <source>
        <dbReference type="ARBA" id="ARBA00022450"/>
    </source>
</evidence>
<dbReference type="PROSITE" id="PS00455">
    <property type="entry name" value="AMP_BINDING"/>
    <property type="match status" value="1"/>
</dbReference>
<dbReference type="SUPFAM" id="SSF47336">
    <property type="entry name" value="ACP-like"/>
    <property type="match status" value="1"/>
</dbReference>
<evidence type="ECO:0000256" key="1">
    <source>
        <dbReference type="ARBA" id="ARBA00006432"/>
    </source>
</evidence>
<organism evidence="6 7">
    <name type="scientific">Neonectria ditissima</name>
    <dbReference type="NCBI Taxonomy" id="78410"/>
    <lineage>
        <taxon>Eukaryota</taxon>
        <taxon>Fungi</taxon>
        <taxon>Dikarya</taxon>
        <taxon>Ascomycota</taxon>
        <taxon>Pezizomycotina</taxon>
        <taxon>Sordariomycetes</taxon>
        <taxon>Hypocreomycetidae</taxon>
        <taxon>Hypocreales</taxon>
        <taxon>Nectriaceae</taxon>
        <taxon>Neonectria</taxon>
    </lineage>
</organism>
<evidence type="ECO:0000256" key="4">
    <source>
        <dbReference type="ARBA" id="ARBA00022598"/>
    </source>
</evidence>
<dbReference type="InterPro" id="IPR045851">
    <property type="entry name" value="AMP-bd_C_sf"/>
</dbReference>
<feature type="domain" description="Carrier" evidence="5">
    <location>
        <begin position="574"/>
        <end position="650"/>
    </location>
</feature>
<evidence type="ECO:0000256" key="3">
    <source>
        <dbReference type="ARBA" id="ARBA00022553"/>
    </source>
</evidence>
<dbReference type="InterPro" id="IPR036736">
    <property type="entry name" value="ACP-like_sf"/>
</dbReference>
<proteinExistence type="inferred from homology"/>
<dbReference type="EMBL" id="LKCW01000137">
    <property type="protein sequence ID" value="KPM38310.1"/>
    <property type="molecule type" value="Genomic_DNA"/>
</dbReference>
<comment type="similarity">
    <text evidence="1">Belongs to the ATP-dependent AMP-binding enzyme family.</text>
</comment>
<keyword evidence="2" id="KW-0596">Phosphopantetheine</keyword>
<dbReference type="InterPro" id="IPR042099">
    <property type="entry name" value="ANL_N_sf"/>
</dbReference>
<dbReference type="InterPro" id="IPR023213">
    <property type="entry name" value="CAT-like_dom_sf"/>
</dbReference>
<keyword evidence="7" id="KW-1185">Reference proteome</keyword>
<name>A0A0P7BCX0_9HYPO</name>
<keyword evidence="4" id="KW-0436">Ligase</keyword>
<dbReference type="PROSITE" id="PS50075">
    <property type="entry name" value="CARRIER"/>
    <property type="match status" value="1"/>
</dbReference>
<dbReference type="PANTHER" id="PTHR43201:SF5">
    <property type="entry name" value="MEDIUM-CHAIN ACYL-COA LIGASE ACSF2, MITOCHONDRIAL"/>
    <property type="match status" value="1"/>
</dbReference>
<dbReference type="InterPro" id="IPR020845">
    <property type="entry name" value="AMP-binding_CS"/>
</dbReference>
<dbReference type="InterPro" id="IPR000873">
    <property type="entry name" value="AMP-dep_synth/lig_dom"/>
</dbReference>
<dbReference type="OrthoDB" id="10253869at2759"/>
<evidence type="ECO:0000313" key="7">
    <source>
        <dbReference type="Proteomes" id="UP000050424"/>
    </source>
</evidence>
<dbReference type="PANTHER" id="PTHR43201">
    <property type="entry name" value="ACYL-COA SYNTHETASE"/>
    <property type="match status" value="1"/>
</dbReference>
<dbReference type="Gene3D" id="3.30.559.10">
    <property type="entry name" value="Chloramphenicol acetyltransferase-like domain"/>
    <property type="match status" value="1"/>
</dbReference>
<dbReference type="InterPro" id="IPR001242">
    <property type="entry name" value="Condensation_dom"/>
</dbReference>
<gene>
    <name evidence="6" type="ORF">AK830_g8217</name>
</gene>
<keyword evidence="3" id="KW-0597">Phosphoprotein</keyword>
<dbReference type="Gene3D" id="3.30.300.30">
    <property type="match status" value="1"/>
</dbReference>
<sequence>MGLMTATPQLSEAFGGPCPEEGSIWQRLLDSSVKFPERLAVASLYQPASLYGIAADSPESAYLRWSYAKLKTAVDIFARNLVRVGVRRGEALATFLHDGVEFIVAFWAAHQLGCSFVPINPRTLINSDETEHMLSTARATIVILHDLQHSEVVETIQKNVSSIKTKIFVSGDSSDASWTSFSSMMDSTVVATSEQDIGARESADAWVTILFTSGTTSKPKGVPHTNTTLNAFCQNLALGGTSQENVFCSVLPNNHAMGYFFPLHFMMHGGAVAYPSSSFDATAMADALEMEKVTHTALVPTSLYALLEAIETREAPFHPVLKDVCLSGSSVTPENVRQVFDRLGSKGVSTGFGMTEGSPIWTGSRQSPEDLIMESAVISGTASPGAHIRICAPGSREPLPHGQPGEIHQTGPGLIKAYLGSQTSTESFYNDEAGNSWFVTGDQAVMHPDGRCSVTGRYKDMINRGGENIAPAAIEATISRHCNVQSYVVGAPDPIAGEVPIVVVRDTNGASAGDIRNTVLHHLGAAFLPERILTLAQLGLEDVPKTASNKVQKTQLAALVLAFLRSEETSHNDSSANSVKDKVLEAYFKSTGVPVGSLDVDAHATQFADSIAFMRVRDYLRKSLGQALSLKEMDENPTIASQIKLLQDRTAVQNGVKRGGTDTNSPPSLGELEIMFGGLEEARDMTHQVSKILQQKGLNWAQVSAIIPTHDYMQVLLDSHIIDTWNFAISVMADGSSVADLQTGLQKALPNHPVLTSLVVSDTRGKAHYVTLRPSSGLWDKCIIKYGEVDTAADVQQIAVDFPRTDLSRMPGPLFSCLLMHVKETNSAAMIMYLHHIVQDASSLRLFLEDLNQTLSRPTKPLASHTDFKAWADSYHALRLSPAATVSVDFHVKRLRNLHEHTKALYPPAKSPRQAITESPDGLDYGFDAPGLLGLKKDHPKIAAPVVLKAAMALVNVARTGHSHAIICNFEAGRAQFPFVPGSVQALHQDSFEASDVNGPVMQGVCNLIEVPRDEKALALLTRLQDEQESLTKHAHAPMQRIIEGLNAQGHGTGDAMVEAHRTQFSTWVPGVLGEYEKLQVSKIAIRCAAGLVIVGALGGPAATTFMLSMRWDVANYSREETGKFVADLESAVLWLTTRETRDLSVKDFILGL</sequence>
<dbReference type="AlphaFoldDB" id="A0A0P7BCX0"/>
<dbReference type="Proteomes" id="UP000050424">
    <property type="component" value="Unassembled WGS sequence"/>
</dbReference>
<dbReference type="InterPro" id="IPR009081">
    <property type="entry name" value="PP-bd_ACP"/>
</dbReference>
<dbReference type="GO" id="GO:0031956">
    <property type="term" value="F:medium-chain fatty acid-CoA ligase activity"/>
    <property type="evidence" value="ECO:0007669"/>
    <property type="project" value="TreeGrafter"/>
</dbReference>
<dbReference type="GO" id="GO:0006631">
    <property type="term" value="P:fatty acid metabolic process"/>
    <property type="evidence" value="ECO:0007669"/>
    <property type="project" value="TreeGrafter"/>
</dbReference>
<dbReference type="STRING" id="78410.A0A0P7BCX0"/>